<proteinExistence type="predicted"/>
<evidence type="ECO:0000313" key="2">
    <source>
        <dbReference type="Proteomes" id="UP001596523"/>
    </source>
</evidence>
<comment type="caution">
    <text evidence="1">The sequence shown here is derived from an EMBL/GenBank/DDBJ whole genome shotgun (WGS) entry which is preliminary data.</text>
</comment>
<evidence type="ECO:0000313" key="1">
    <source>
        <dbReference type="EMBL" id="MFC7308381.1"/>
    </source>
</evidence>
<reference evidence="2" key="1">
    <citation type="journal article" date="2019" name="Int. J. Syst. Evol. Microbiol.">
        <title>The Global Catalogue of Microorganisms (GCM) 10K type strain sequencing project: providing services to taxonomists for standard genome sequencing and annotation.</title>
        <authorList>
            <consortium name="The Broad Institute Genomics Platform"/>
            <consortium name="The Broad Institute Genome Sequencing Center for Infectious Disease"/>
            <person name="Wu L."/>
            <person name="Ma J."/>
        </authorList>
    </citation>
    <scope>NUCLEOTIDE SEQUENCE [LARGE SCALE GENOMIC DNA]</scope>
    <source>
        <strain evidence="2">SYNS20</strain>
    </source>
</reference>
<name>A0ABW2JQD3_9ACTN</name>
<organism evidence="1 2">
    <name type="scientific">Streptomyces monticola</name>
    <dbReference type="NCBI Taxonomy" id="2666263"/>
    <lineage>
        <taxon>Bacteria</taxon>
        <taxon>Bacillati</taxon>
        <taxon>Actinomycetota</taxon>
        <taxon>Actinomycetes</taxon>
        <taxon>Kitasatosporales</taxon>
        <taxon>Streptomycetaceae</taxon>
        <taxon>Streptomyces</taxon>
    </lineage>
</organism>
<dbReference type="Proteomes" id="UP001596523">
    <property type="component" value="Unassembled WGS sequence"/>
</dbReference>
<sequence length="211" mass="23470">MAQLDPQQHARQLAELGVSEDLFTLALGMAVEDVRGCTDFDAPAARGFIFWSRVNRYLAEILVPDSWGRTSRDSILRVIHPERTHAITAISAEGGVANLKKPVRSKNPKGPAMARMVEKNVQLSFVSRDELLYGVELDQIPTWCLLYKRAEGEILAELSLPVKMKGKYVDEWLTRIPISLPPLDDPGFDISLDDPGDDEGPEVVVEFLGEN</sequence>
<keyword evidence="2" id="KW-1185">Reference proteome</keyword>
<dbReference type="RefSeq" id="WP_381836308.1">
    <property type="nucleotide sequence ID" value="NZ_JBHTCF010000015.1"/>
</dbReference>
<protein>
    <submittedName>
        <fullName evidence="1">Uncharacterized protein</fullName>
    </submittedName>
</protein>
<dbReference type="EMBL" id="JBHTCF010000015">
    <property type="protein sequence ID" value="MFC7308381.1"/>
    <property type="molecule type" value="Genomic_DNA"/>
</dbReference>
<accession>A0ABW2JQD3</accession>
<gene>
    <name evidence="1" type="ORF">ACFQVC_29685</name>
</gene>